<dbReference type="RefSeq" id="WP_165139072.1">
    <property type="nucleotide sequence ID" value="NZ_JAALLT010000001.1"/>
</dbReference>
<dbReference type="AlphaFoldDB" id="A0A6M1SX18"/>
<dbReference type="Proteomes" id="UP000473278">
    <property type="component" value="Unassembled WGS sequence"/>
</dbReference>
<evidence type="ECO:0000313" key="2">
    <source>
        <dbReference type="EMBL" id="NGP75614.1"/>
    </source>
</evidence>
<dbReference type="InterPro" id="IPR045749">
    <property type="entry name" value="DUF6090"/>
</dbReference>
<keyword evidence="1" id="KW-1133">Transmembrane helix</keyword>
<keyword evidence="1" id="KW-0472">Membrane</keyword>
<reference evidence="2 3" key="1">
    <citation type="submission" date="2020-02" db="EMBL/GenBank/DDBJ databases">
        <title>Balneolaceae bacterium YR4-1, complete genome.</title>
        <authorList>
            <person name="Li Y."/>
            <person name="Wu S."/>
        </authorList>
    </citation>
    <scope>NUCLEOTIDE SEQUENCE [LARGE SCALE GENOMIC DNA]</scope>
    <source>
        <strain evidence="2 3">YR4-1</strain>
    </source>
</reference>
<keyword evidence="3" id="KW-1185">Reference proteome</keyword>
<feature type="transmembrane region" description="Helical" evidence="1">
    <location>
        <begin position="6"/>
        <end position="28"/>
    </location>
</feature>
<comment type="caution">
    <text evidence="2">The sequence shown here is derived from an EMBL/GenBank/DDBJ whole genome shotgun (WGS) entry which is preliminary data.</text>
</comment>
<dbReference type="EMBL" id="JAALLT010000001">
    <property type="protein sequence ID" value="NGP75614.1"/>
    <property type="molecule type" value="Genomic_DNA"/>
</dbReference>
<protein>
    <submittedName>
        <fullName evidence="2">Uncharacterized protein</fullName>
    </submittedName>
</protein>
<keyword evidence="1" id="KW-0812">Transmembrane</keyword>
<evidence type="ECO:0000313" key="3">
    <source>
        <dbReference type="Proteomes" id="UP000473278"/>
    </source>
</evidence>
<dbReference type="Pfam" id="PF19578">
    <property type="entry name" value="DUF6090"/>
    <property type="match status" value="1"/>
</dbReference>
<gene>
    <name evidence="2" type="ORF">G3570_03150</name>
</gene>
<organism evidence="2 3">
    <name type="scientific">Halalkalibaculum roseum</name>
    <dbReference type="NCBI Taxonomy" id="2709311"/>
    <lineage>
        <taxon>Bacteria</taxon>
        <taxon>Pseudomonadati</taxon>
        <taxon>Balneolota</taxon>
        <taxon>Balneolia</taxon>
        <taxon>Balneolales</taxon>
        <taxon>Balneolaceae</taxon>
        <taxon>Halalkalibaculum</taxon>
    </lineage>
</organism>
<sequence length="228" mass="26878">MEQNKVRTYILYAVGEILLVVIGILIALQINNWNENRKAVQNEYEIVGKMIEQSEADSILLSYRIKVFESRISNIEDYLAVGQGKADSLKQKKFSGWLPIYSTFNDGTHLIRNHLEDFKKINDLELRDQLMEYSHLSSMMDKAIQIANFNTLNYSLPLHHEYYETLKNYDTTSTLYEMQDFLKTPKVQSHIMLSNTWLKNVLTQVEKLFNKNQEVLERLEHYKFELVN</sequence>
<evidence type="ECO:0000256" key="1">
    <source>
        <dbReference type="SAM" id="Phobius"/>
    </source>
</evidence>
<accession>A0A6M1SX18</accession>
<name>A0A6M1SX18_9BACT</name>
<proteinExistence type="predicted"/>